<keyword evidence="3" id="KW-1185">Reference proteome</keyword>
<comment type="caution">
    <text evidence="2">The sequence shown here is derived from an EMBL/GenBank/DDBJ whole genome shotgun (WGS) entry which is preliminary data.</text>
</comment>
<dbReference type="EMBL" id="LGRX02025346">
    <property type="protein sequence ID" value="KAK3252551.1"/>
    <property type="molecule type" value="Genomic_DNA"/>
</dbReference>
<feature type="compositionally biased region" description="Basic and acidic residues" evidence="1">
    <location>
        <begin position="319"/>
        <end position="338"/>
    </location>
</feature>
<gene>
    <name evidence="2" type="ORF">CYMTET_38145</name>
</gene>
<evidence type="ECO:0000313" key="2">
    <source>
        <dbReference type="EMBL" id="KAK3252551.1"/>
    </source>
</evidence>
<organism evidence="2 3">
    <name type="scientific">Cymbomonas tetramitiformis</name>
    <dbReference type="NCBI Taxonomy" id="36881"/>
    <lineage>
        <taxon>Eukaryota</taxon>
        <taxon>Viridiplantae</taxon>
        <taxon>Chlorophyta</taxon>
        <taxon>Pyramimonadophyceae</taxon>
        <taxon>Pyramimonadales</taxon>
        <taxon>Pyramimonadaceae</taxon>
        <taxon>Cymbomonas</taxon>
    </lineage>
</organism>
<feature type="region of interest" description="Disordered" evidence="1">
    <location>
        <begin position="21"/>
        <end position="56"/>
    </location>
</feature>
<sequence length="373" mass="40355">MDFNWSSLKTLSGSLEEVSDEAALTGQLAPAPDTEQGRWDGLMDDSTSPSRPVEVRQTHTIHRSAGNMTKEETKSETVVEDSSHLRRPQDGDVLGKLFAGKVDKRTLTTIKIALSPISSVCASFVATLRGKIVLALALVFLLAGLIEFNEQQNLKQARLRAGDPFGSFTEAGSDCPTGAICLPSNGKDTTNGAKIQEDTRVEPIASLWPEQSSQSAPLEEPQYESMQALPAWGGQSFQFDPVQDDQMSAQIRGEKKTAPKKAGSKKPESKKDVKKPDKKEEKKPAEKPSSPPAGKTSTPAKNPRTQGLLRGSSIGRVRNRPEKEKSVADKEATGKEILPKTPPGPLRRRSRVKNVTPEPSPQAKARTRVGASS</sequence>
<protein>
    <submittedName>
        <fullName evidence="2">Uncharacterized protein</fullName>
    </submittedName>
</protein>
<reference evidence="2 3" key="1">
    <citation type="journal article" date="2015" name="Genome Biol. Evol.">
        <title>Comparative Genomics of a Bacterivorous Green Alga Reveals Evolutionary Causalities and Consequences of Phago-Mixotrophic Mode of Nutrition.</title>
        <authorList>
            <person name="Burns J.A."/>
            <person name="Paasch A."/>
            <person name="Narechania A."/>
            <person name="Kim E."/>
        </authorList>
    </citation>
    <scope>NUCLEOTIDE SEQUENCE [LARGE SCALE GENOMIC DNA]</scope>
    <source>
        <strain evidence="2 3">PLY_AMNH</strain>
    </source>
</reference>
<proteinExistence type="predicted"/>
<feature type="compositionally biased region" description="Polar residues" evidence="1">
    <location>
        <begin position="296"/>
        <end position="305"/>
    </location>
</feature>
<evidence type="ECO:0000313" key="3">
    <source>
        <dbReference type="Proteomes" id="UP001190700"/>
    </source>
</evidence>
<name>A0AAE0CCM4_9CHLO</name>
<accession>A0AAE0CCM4</accession>
<feature type="compositionally biased region" description="Basic and acidic residues" evidence="1">
    <location>
        <begin position="265"/>
        <end position="286"/>
    </location>
</feature>
<dbReference type="Proteomes" id="UP001190700">
    <property type="component" value="Unassembled WGS sequence"/>
</dbReference>
<dbReference type="AlphaFoldDB" id="A0AAE0CCM4"/>
<feature type="region of interest" description="Disordered" evidence="1">
    <location>
        <begin position="246"/>
        <end position="373"/>
    </location>
</feature>
<evidence type="ECO:0000256" key="1">
    <source>
        <dbReference type="SAM" id="MobiDB-lite"/>
    </source>
</evidence>